<keyword evidence="7 13" id="KW-0671">Queuosine biosynthesis</keyword>
<dbReference type="EMBL" id="JAAKDE010000010">
    <property type="protein sequence ID" value="MBA2133054.1"/>
    <property type="molecule type" value="Genomic_DNA"/>
</dbReference>
<keyword evidence="14" id="KW-0328">Glycosyltransferase</keyword>
<keyword evidence="15" id="KW-1185">Reference proteome</keyword>
<evidence type="ECO:0000256" key="11">
    <source>
        <dbReference type="ARBA" id="ARBA00069325"/>
    </source>
</evidence>
<dbReference type="EC" id="2.4.99.17" evidence="10 13"/>
<comment type="subunit">
    <text evidence="3 13">Monomer.</text>
</comment>
<name>A0A8J6LLZ0_9FIRM</name>
<dbReference type="PANTHER" id="PTHR30307:SF0">
    <property type="entry name" value="S-ADENOSYLMETHIONINE:TRNA RIBOSYLTRANSFERASE-ISOMERASE"/>
    <property type="match status" value="1"/>
</dbReference>
<dbReference type="Proteomes" id="UP000657177">
    <property type="component" value="Unassembled WGS sequence"/>
</dbReference>
<comment type="similarity">
    <text evidence="9 13">Belongs to the QueA family.</text>
</comment>
<dbReference type="InterPro" id="IPR003699">
    <property type="entry name" value="QueA"/>
</dbReference>
<dbReference type="GO" id="GO:0005737">
    <property type="term" value="C:cytoplasm"/>
    <property type="evidence" value="ECO:0007669"/>
    <property type="project" value="UniProtKB-SubCell"/>
</dbReference>
<dbReference type="NCBIfam" id="TIGR00113">
    <property type="entry name" value="queA"/>
    <property type="match status" value="1"/>
</dbReference>
<dbReference type="InterPro" id="IPR036100">
    <property type="entry name" value="QueA_sf"/>
</dbReference>
<evidence type="ECO:0000256" key="10">
    <source>
        <dbReference type="ARBA" id="ARBA00066503"/>
    </source>
</evidence>
<evidence type="ECO:0000256" key="2">
    <source>
        <dbReference type="ARBA" id="ARBA00004691"/>
    </source>
</evidence>
<evidence type="ECO:0000256" key="1">
    <source>
        <dbReference type="ARBA" id="ARBA00004496"/>
    </source>
</evidence>
<comment type="function">
    <text evidence="13">Transfers and isomerizes the ribose moiety from AdoMet to the 7-aminomethyl group of 7-deazaguanine (preQ1-tRNA) to give epoxyqueuosine (oQ-tRNA).</text>
</comment>
<comment type="pathway">
    <text evidence="2 13">tRNA modification; tRNA-queuosine biosynthesis.</text>
</comment>
<keyword evidence="6 13" id="KW-0949">S-adenosyl-L-methionine</keyword>
<organism evidence="14 15">
    <name type="scientific">Capillibacterium thermochitinicola</name>
    <dbReference type="NCBI Taxonomy" id="2699427"/>
    <lineage>
        <taxon>Bacteria</taxon>
        <taxon>Bacillati</taxon>
        <taxon>Bacillota</taxon>
        <taxon>Capillibacterium</taxon>
    </lineage>
</organism>
<dbReference type="GO" id="GO:0051075">
    <property type="term" value="F:S-adenosylmethionine:tRNA ribosyltransferase-isomerase activity"/>
    <property type="evidence" value="ECO:0007669"/>
    <property type="project" value="UniProtKB-EC"/>
</dbReference>
<evidence type="ECO:0000256" key="4">
    <source>
        <dbReference type="ARBA" id="ARBA00022490"/>
    </source>
</evidence>
<evidence type="ECO:0000256" key="9">
    <source>
        <dbReference type="ARBA" id="ARBA00061210"/>
    </source>
</evidence>
<protein>
    <recommendedName>
        <fullName evidence="11 13">S-adenosylmethionine:tRNA ribosyltransferase-isomerase</fullName>
        <ecNumber evidence="10 13">2.4.99.17</ecNumber>
    </recommendedName>
    <alternativeName>
        <fullName evidence="12 13">Queuosine biosynthesis protein QueA</fullName>
    </alternativeName>
</protein>
<evidence type="ECO:0000313" key="14">
    <source>
        <dbReference type="EMBL" id="MBA2133054.1"/>
    </source>
</evidence>
<evidence type="ECO:0000256" key="7">
    <source>
        <dbReference type="ARBA" id="ARBA00022785"/>
    </source>
</evidence>
<proteinExistence type="inferred from homology"/>
<dbReference type="Pfam" id="PF02547">
    <property type="entry name" value="Queuosine_synth"/>
    <property type="match status" value="1"/>
</dbReference>
<dbReference type="UniPathway" id="UPA00392"/>
<comment type="catalytic activity">
    <reaction evidence="8 13">
        <text>7-aminomethyl-7-carbaguanosine(34) in tRNA + S-adenosyl-L-methionine = epoxyqueuosine(34) in tRNA + adenine + L-methionine + 2 H(+)</text>
        <dbReference type="Rhea" id="RHEA:32155"/>
        <dbReference type="Rhea" id="RHEA-COMP:10342"/>
        <dbReference type="Rhea" id="RHEA-COMP:18582"/>
        <dbReference type="ChEBI" id="CHEBI:15378"/>
        <dbReference type="ChEBI" id="CHEBI:16708"/>
        <dbReference type="ChEBI" id="CHEBI:57844"/>
        <dbReference type="ChEBI" id="CHEBI:59789"/>
        <dbReference type="ChEBI" id="CHEBI:82833"/>
        <dbReference type="ChEBI" id="CHEBI:194443"/>
        <dbReference type="EC" id="2.4.99.17"/>
    </reaction>
</comment>
<dbReference type="Gene3D" id="3.40.1780.10">
    <property type="entry name" value="QueA-like"/>
    <property type="match status" value="1"/>
</dbReference>
<evidence type="ECO:0000256" key="5">
    <source>
        <dbReference type="ARBA" id="ARBA00022679"/>
    </source>
</evidence>
<evidence type="ECO:0000256" key="3">
    <source>
        <dbReference type="ARBA" id="ARBA00011245"/>
    </source>
</evidence>
<keyword evidence="4 13" id="KW-0963">Cytoplasm</keyword>
<keyword evidence="5 13" id="KW-0808">Transferase</keyword>
<dbReference type="PANTHER" id="PTHR30307">
    <property type="entry name" value="S-ADENOSYLMETHIONINE:TRNA RIBOSYLTRANSFERASE-ISOMERASE"/>
    <property type="match status" value="1"/>
</dbReference>
<dbReference type="FunFam" id="2.40.10.240:FF:000002">
    <property type="entry name" value="S-adenosylmethionine:tRNA ribosyltransferase-isomerase"/>
    <property type="match status" value="1"/>
</dbReference>
<dbReference type="NCBIfam" id="NF001140">
    <property type="entry name" value="PRK00147.1"/>
    <property type="match status" value="1"/>
</dbReference>
<comment type="caution">
    <text evidence="14">The sequence shown here is derived from an EMBL/GenBank/DDBJ whole genome shotgun (WGS) entry which is preliminary data.</text>
</comment>
<dbReference type="SUPFAM" id="SSF111337">
    <property type="entry name" value="QueA-like"/>
    <property type="match status" value="1"/>
</dbReference>
<dbReference type="AlphaFoldDB" id="A0A8J6LLZ0"/>
<dbReference type="GO" id="GO:0008616">
    <property type="term" value="P:tRNA queuosine(34) biosynthetic process"/>
    <property type="evidence" value="ECO:0007669"/>
    <property type="project" value="UniProtKB-UniRule"/>
</dbReference>
<evidence type="ECO:0000256" key="13">
    <source>
        <dbReference type="HAMAP-Rule" id="MF_00113"/>
    </source>
</evidence>
<dbReference type="InterPro" id="IPR042118">
    <property type="entry name" value="QueA_dom1"/>
</dbReference>
<dbReference type="Gene3D" id="2.40.10.240">
    <property type="entry name" value="QueA-like"/>
    <property type="match status" value="1"/>
</dbReference>
<gene>
    <name evidence="13 14" type="primary">queA</name>
    <name evidence="14" type="ORF">G5B42_05800</name>
</gene>
<evidence type="ECO:0000313" key="15">
    <source>
        <dbReference type="Proteomes" id="UP000657177"/>
    </source>
</evidence>
<dbReference type="FunFam" id="3.40.1780.10:FF:000001">
    <property type="entry name" value="S-adenosylmethionine:tRNA ribosyltransferase-isomerase"/>
    <property type="match status" value="1"/>
</dbReference>
<sequence>MRVSDFDYQLPEELIAQEPLAQRDHSRLMVVDKTAGTWHHTTFPQIGAWLQPGDLMVFNDTRVIPARLWARRVPGGGKVEVLLLNPLGPDRWEVLVNPGRKVPPGQVLTFGAGGELTAVAEERTPFGGRVLRFNQEGAALRAAFMKLGEVPLPPYIKRPLTDLDRYQTVYARTEGSVAAPTAGLHFTPELLAKLEAEGVKTGYLTLHVGLGTFRPVRTEVVEEHKMHAEYFEISPELAAAVAATKAGGHRVIAVGTTSARALETMGQADGTVRAGAGRTEIFIYPGYQFKVLDGLVTNFHLPRSTLLMLVAAFAGRELILAAYREAIKERYRFFSFGDAMLII</sequence>
<accession>A0A8J6LLZ0</accession>
<dbReference type="HAMAP" id="MF_00113">
    <property type="entry name" value="QueA"/>
    <property type="match status" value="1"/>
</dbReference>
<reference evidence="14" key="1">
    <citation type="submission" date="2020-06" db="EMBL/GenBank/DDBJ databases">
        <title>Novel chitinolytic bacterium.</title>
        <authorList>
            <person name="Ungkulpasvich U."/>
            <person name="Kosugi A."/>
            <person name="Uke A."/>
        </authorList>
    </citation>
    <scope>NUCLEOTIDE SEQUENCE</scope>
    <source>
        <strain evidence="14">UUS1-1</strain>
    </source>
</reference>
<evidence type="ECO:0000256" key="6">
    <source>
        <dbReference type="ARBA" id="ARBA00022691"/>
    </source>
</evidence>
<dbReference type="RefSeq" id="WP_181339499.1">
    <property type="nucleotide sequence ID" value="NZ_JAAKDE010000010.1"/>
</dbReference>
<evidence type="ECO:0000256" key="8">
    <source>
        <dbReference type="ARBA" id="ARBA00052751"/>
    </source>
</evidence>
<dbReference type="InterPro" id="IPR042119">
    <property type="entry name" value="QueA_dom2"/>
</dbReference>
<evidence type="ECO:0000256" key="12">
    <source>
        <dbReference type="ARBA" id="ARBA00076160"/>
    </source>
</evidence>
<comment type="subcellular location">
    <subcellularLocation>
        <location evidence="1 13">Cytoplasm</location>
    </subcellularLocation>
</comment>